<gene>
    <name evidence="4" type="ORF">HHH44_002970</name>
</gene>
<evidence type="ECO:0000256" key="3">
    <source>
        <dbReference type="SAM" id="Phobius"/>
    </source>
</evidence>
<accession>A0A830V3A0</accession>
<dbReference type="RefSeq" id="WP_063121963.1">
    <property type="nucleotide sequence ID" value="NZ_BFGI01000031.1"/>
</dbReference>
<feature type="region of interest" description="Disordered" evidence="2">
    <location>
        <begin position="124"/>
        <end position="150"/>
    </location>
</feature>
<keyword evidence="1" id="KW-0175">Coiled coil</keyword>
<keyword evidence="3" id="KW-1133">Transmembrane helix</keyword>
<comment type="caution">
    <text evidence="4">The sequence shown here is derived from an EMBL/GenBank/DDBJ whole genome shotgun (WGS) entry which is preliminary data.</text>
</comment>
<reference evidence="4" key="1">
    <citation type="journal article" date="2018" name="Genome Biol.">
        <title>SKESA: strategic k-mer extension for scrupulous assemblies.</title>
        <authorList>
            <person name="Souvorov A."/>
            <person name="Agarwala R."/>
            <person name="Lipman D.J."/>
        </authorList>
    </citation>
    <scope>NUCLEOTIDE SEQUENCE [LARGE SCALE GENOMIC DNA]</scope>
    <source>
        <strain evidence="4">W1_5_ERB1</strain>
    </source>
</reference>
<keyword evidence="3" id="KW-0812">Transmembrane</keyword>
<keyword evidence="3" id="KW-0472">Membrane</keyword>
<evidence type="ECO:0000256" key="1">
    <source>
        <dbReference type="SAM" id="Coils"/>
    </source>
</evidence>
<proteinExistence type="predicted"/>
<dbReference type="Proteomes" id="UP000844228">
    <property type="component" value="Unassembled WGS sequence"/>
</dbReference>
<feature type="transmembrane region" description="Helical" evidence="3">
    <location>
        <begin position="12"/>
        <end position="32"/>
    </location>
</feature>
<evidence type="ECO:0000256" key="2">
    <source>
        <dbReference type="SAM" id="MobiDB-lite"/>
    </source>
</evidence>
<name>A0A830V3A0_ECOLX</name>
<reference evidence="4" key="2">
    <citation type="submission" date="2018-08" db="EMBL/GenBank/DDBJ databases">
        <authorList>
            <consortium name="NCBI Pathogen Detection Project"/>
        </authorList>
    </citation>
    <scope>NUCLEOTIDE SEQUENCE</scope>
    <source>
        <strain evidence="4">W1_5_ERB1</strain>
    </source>
</reference>
<dbReference type="EMBL" id="DABALL010000017">
    <property type="protein sequence ID" value="HAH1419552.1"/>
    <property type="molecule type" value="Genomic_DNA"/>
</dbReference>
<protein>
    <submittedName>
        <fullName evidence="4">Uncharacterized protein</fullName>
    </submittedName>
</protein>
<sequence length="301" mass="34797">MDSLKKKENIFVRVLIVLLCILLASMIMFNYFCLDPRGEINSGVIILLSLLLILILSESFDNFSLGKLISISREVKRKEQEVNKLEREKIELFNQLIKFTSIQHQTQQHTNVYGDYHAGKGTSVERASDQEVEAKASDERPKSNDAPGQGYRIDYHKVESIAMQKYISDKGIHSANVIREAKLVTQFHGIDPISNNQPIFDGYYRSDDKEIFIEFKANRGMHMMLRDRIYMMLSKLNHYQNAKGVNVHLDLVLLNLPEDGSTYRTNDRFMQDFEPAIVSGLLRIKEIEITKEEMDSCRREV</sequence>
<feature type="transmembrane region" description="Helical" evidence="3">
    <location>
        <begin position="44"/>
        <end position="63"/>
    </location>
</feature>
<organism evidence="4">
    <name type="scientific">Escherichia coli</name>
    <dbReference type="NCBI Taxonomy" id="562"/>
    <lineage>
        <taxon>Bacteria</taxon>
        <taxon>Pseudomonadati</taxon>
        <taxon>Pseudomonadota</taxon>
        <taxon>Gammaproteobacteria</taxon>
        <taxon>Enterobacterales</taxon>
        <taxon>Enterobacteriaceae</taxon>
        <taxon>Escherichia</taxon>
    </lineage>
</organism>
<feature type="coiled-coil region" evidence="1">
    <location>
        <begin position="68"/>
        <end position="95"/>
    </location>
</feature>
<evidence type="ECO:0000313" key="4">
    <source>
        <dbReference type="EMBL" id="HAH1419552.1"/>
    </source>
</evidence>
<dbReference type="AlphaFoldDB" id="A0A830V3A0"/>
<feature type="compositionally biased region" description="Basic and acidic residues" evidence="2">
    <location>
        <begin position="126"/>
        <end position="143"/>
    </location>
</feature>